<organism evidence="3">
    <name type="scientific">Ralstonia solanacearum</name>
    <name type="common">Pseudomonas solanacearum</name>
    <dbReference type="NCBI Taxonomy" id="305"/>
    <lineage>
        <taxon>Bacteria</taxon>
        <taxon>Pseudomonadati</taxon>
        <taxon>Pseudomonadota</taxon>
        <taxon>Betaproteobacteria</taxon>
        <taxon>Burkholderiales</taxon>
        <taxon>Burkholderiaceae</taxon>
        <taxon>Ralstonia</taxon>
        <taxon>Ralstonia solanacearum species complex</taxon>
    </lineage>
</organism>
<dbReference type="GO" id="GO:0003677">
    <property type="term" value="F:DNA binding"/>
    <property type="evidence" value="ECO:0007669"/>
    <property type="project" value="InterPro"/>
</dbReference>
<evidence type="ECO:0000256" key="1">
    <source>
        <dbReference type="ARBA" id="ARBA00023172"/>
    </source>
</evidence>
<feature type="domain" description="Tyr recombinase" evidence="2">
    <location>
        <begin position="115"/>
        <end position="298"/>
    </location>
</feature>
<reference evidence="3" key="1">
    <citation type="submission" date="2015-10" db="EMBL/GenBank/DDBJ databases">
        <authorList>
            <person name="Gilbert D.G."/>
        </authorList>
    </citation>
    <scope>NUCLEOTIDE SEQUENCE</scope>
    <source>
        <strain evidence="3">Phyl III-seqv23</strain>
    </source>
</reference>
<dbReference type="EMBL" id="LN899821">
    <property type="protein sequence ID" value="CUV16980.1"/>
    <property type="molecule type" value="Genomic_DNA"/>
</dbReference>
<evidence type="ECO:0000259" key="2">
    <source>
        <dbReference type="PROSITE" id="PS51898"/>
    </source>
</evidence>
<name>A0A0S4U3Z6_RALSL</name>
<proteinExistence type="predicted"/>
<dbReference type="SUPFAM" id="SSF56349">
    <property type="entry name" value="DNA breaking-rejoining enzymes"/>
    <property type="match status" value="1"/>
</dbReference>
<dbReference type="InterPro" id="IPR013762">
    <property type="entry name" value="Integrase-like_cat_sf"/>
</dbReference>
<dbReference type="InterPro" id="IPR002104">
    <property type="entry name" value="Integrase_catalytic"/>
</dbReference>
<dbReference type="GO" id="GO:0015074">
    <property type="term" value="P:DNA integration"/>
    <property type="evidence" value="ECO:0007669"/>
    <property type="project" value="InterPro"/>
</dbReference>
<gene>
    <name evidence="3" type="ORF">PSS4_v1_210021</name>
</gene>
<dbReference type="InterPro" id="IPR011010">
    <property type="entry name" value="DNA_brk_join_enz"/>
</dbReference>
<sequence length="298" mass="33116">MDTLWLTQPDRAYADWQEREAAGVDGRYFSQQSRVQHQAMFEKFLRYLHDVGRDLTNYGDHHVAAFCESVGARSDATKMRYLKLLDRVGRQLVRADVRMSNPAAEQLRTCQWPDEDQPLFLPEDKDALLQAYTQPAAGDGLREIRARAVVALYLGTGVTLSEGIAAEVDDVQLGNAQPYLHVKRKGPRDARTVPIAAFACPALSAWLARRNLEGIEGSVLLTLHTTGEPINAASVGRITKTALRAIGFEGEDMSPRILRNTVCRRLLIERATHVEVNRILGLSSIRTVDRIAATIAQG</sequence>
<evidence type="ECO:0000313" key="3">
    <source>
        <dbReference type="EMBL" id="CUV16980.1"/>
    </source>
</evidence>
<protein>
    <submittedName>
        <fullName evidence="3">Integrase family protein</fullName>
    </submittedName>
</protein>
<dbReference type="Gene3D" id="1.10.443.10">
    <property type="entry name" value="Intergrase catalytic core"/>
    <property type="match status" value="1"/>
</dbReference>
<dbReference type="GO" id="GO:0006310">
    <property type="term" value="P:DNA recombination"/>
    <property type="evidence" value="ECO:0007669"/>
    <property type="project" value="UniProtKB-KW"/>
</dbReference>
<dbReference type="Pfam" id="PF00589">
    <property type="entry name" value="Phage_integrase"/>
    <property type="match status" value="1"/>
</dbReference>
<accession>A0A0S4U3Z6</accession>
<dbReference type="PROSITE" id="PS51898">
    <property type="entry name" value="TYR_RECOMBINASE"/>
    <property type="match status" value="1"/>
</dbReference>
<keyword evidence="1" id="KW-0233">DNA recombination</keyword>
<dbReference type="AlphaFoldDB" id="A0A0S4U3Z6"/>